<gene>
    <name evidence="2" type="ORF">BQ2448_4356</name>
</gene>
<organism evidence="2 3">
    <name type="scientific">Microbotryum intermedium</name>
    <dbReference type="NCBI Taxonomy" id="269621"/>
    <lineage>
        <taxon>Eukaryota</taxon>
        <taxon>Fungi</taxon>
        <taxon>Dikarya</taxon>
        <taxon>Basidiomycota</taxon>
        <taxon>Pucciniomycotina</taxon>
        <taxon>Microbotryomycetes</taxon>
        <taxon>Microbotryales</taxon>
        <taxon>Microbotryaceae</taxon>
        <taxon>Microbotryum</taxon>
    </lineage>
</organism>
<accession>A0A238FJ50</accession>
<sequence>MKMPNSNDPKVPQTNRKANSFANKHKRFADDLVEDAAKAYLADHYELNGGFDHQLHQNICTTRRNALQDHSMQVFCSEVVIDDPANGLSFACRVSVIHAID</sequence>
<evidence type="ECO:0000256" key="1">
    <source>
        <dbReference type="SAM" id="MobiDB-lite"/>
    </source>
</evidence>
<reference evidence="3" key="1">
    <citation type="submission" date="2016-09" db="EMBL/GenBank/DDBJ databases">
        <authorList>
            <person name="Jeantristanb JTB J.-T."/>
            <person name="Ricardo R."/>
        </authorList>
    </citation>
    <scope>NUCLEOTIDE SEQUENCE [LARGE SCALE GENOMIC DNA]</scope>
</reference>
<keyword evidence="3" id="KW-1185">Reference proteome</keyword>
<dbReference type="AlphaFoldDB" id="A0A238FJ50"/>
<evidence type="ECO:0000313" key="3">
    <source>
        <dbReference type="Proteomes" id="UP000198372"/>
    </source>
</evidence>
<protein>
    <submittedName>
        <fullName evidence="2">BQ2448_4356 protein</fullName>
    </submittedName>
</protein>
<evidence type="ECO:0000313" key="2">
    <source>
        <dbReference type="EMBL" id="SCV72819.1"/>
    </source>
</evidence>
<name>A0A238FJ50_9BASI</name>
<dbReference type="Proteomes" id="UP000198372">
    <property type="component" value="Unassembled WGS sequence"/>
</dbReference>
<feature type="region of interest" description="Disordered" evidence="1">
    <location>
        <begin position="1"/>
        <end position="22"/>
    </location>
</feature>
<dbReference type="OrthoDB" id="2539339at2759"/>
<dbReference type="EMBL" id="FMSP01000009">
    <property type="protein sequence ID" value="SCV72819.1"/>
    <property type="molecule type" value="Genomic_DNA"/>
</dbReference>
<proteinExistence type="predicted"/>